<dbReference type="GO" id="GO:0005886">
    <property type="term" value="C:plasma membrane"/>
    <property type="evidence" value="ECO:0007669"/>
    <property type="project" value="UniProtKB-SubCell"/>
</dbReference>
<sequence>MLQLFDTDVWQEIFDVLKRHKLRTALTAFGVFWGIFMLVVLMGAGNGLQNGAESNFTGAKNSVFIWSGRPTSIPYKGLSRGRYIRLNDTDMEALYSRIPEIQHIAPSNGMGDRPVNHADKTETYSLSGIQPIEITAQGYRLEQGRFLNELDIEQKRKVVVIGTHVRDVLFNGENPVGKTIKTLGVRFLVVGVIAPASLADWAQRDTRRVYFPNTTLRSTFNQRDVIHRMLIAPKDGVDAAWLEQQVQTVLKERHKIHPDDHGVIGSYNAQKDYTRVQSLFTGIRLFSWFVAIGTIIAGVVGVGNIMLISVKERTKEIGIRKALGATPRAIIATILQESIVLTFISGYFGLVAGVFVIELASKLMPPATTGSNFFSNPEIDFTTALTAISVLLIAGAIASVMPAQRAAGVNPVVALQDE</sequence>
<feature type="transmembrane region" description="Helical" evidence="7">
    <location>
        <begin position="329"/>
        <end position="357"/>
    </location>
</feature>
<feature type="domain" description="MacB-like periplasmic core" evidence="9">
    <location>
        <begin position="24"/>
        <end position="248"/>
    </location>
</feature>
<comment type="similarity">
    <text evidence="6">Belongs to the ABC-4 integral membrane protein family.</text>
</comment>
<dbReference type="RefSeq" id="WP_011468760.1">
    <property type="nucleotide sequence ID" value="NZ_JAHKPP010000021.1"/>
</dbReference>
<reference evidence="10" key="1">
    <citation type="submission" date="2023-07" db="EMBL/GenBank/DDBJ databases">
        <title>Genome content predicts the carbon catabolic preferences of heterotrophic bacteria.</title>
        <authorList>
            <person name="Gralka M."/>
        </authorList>
    </citation>
    <scope>NUCLEOTIDE SEQUENCE</scope>
    <source>
        <strain evidence="10">I3M17_2</strain>
    </source>
</reference>
<evidence type="ECO:0000313" key="10">
    <source>
        <dbReference type="EMBL" id="MDO6420908.1"/>
    </source>
</evidence>
<dbReference type="GeneID" id="98613949"/>
<evidence type="ECO:0000256" key="1">
    <source>
        <dbReference type="ARBA" id="ARBA00004651"/>
    </source>
</evidence>
<evidence type="ECO:0000256" key="4">
    <source>
        <dbReference type="ARBA" id="ARBA00022989"/>
    </source>
</evidence>
<organism evidence="10 11">
    <name type="scientific">Saccharophagus degradans</name>
    <dbReference type="NCBI Taxonomy" id="86304"/>
    <lineage>
        <taxon>Bacteria</taxon>
        <taxon>Pseudomonadati</taxon>
        <taxon>Pseudomonadota</taxon>
        <taxon>Gammaproteobacteria</taxon>
        <taxon>Cellvibrionales</taxon>
        <taxon>Cellvibrionaceae</taxon>
        <taxon>Saccharophagus</taxon>
    </lineage>
</organism>
<feature type="domain" description="ABC3 transporter permease C-terminal" evidence="8">
    <location>
        <begin position="289"/>
        <end position="411"/>
    </location>
</feature>
<dbReference type="GO" id="GO:0022857">
    <property type="term" value="F:transmembrane transporter activity"/>
    <property type="evidence" value="ECO:0007669"/>
    <property type="project" value="TreeGrafter"/>
</dbReference>
<protein>
    <submittedName>
        <fullName evidence="10">ABC transporter permease</fullName>
    </submittedName>
</protein>
<evidence type="ECO:0000256" key="5">
    <source>
        <dbReference type="ARBA" id="ARBA00023136"/>
    </source>
</evidence>
<evidence type="ECO:0000259" key="9">
    <source>
        <dbReference type="Pfam" id="PF12704"/>
    </source>
</evidence>
<evidence type="ECO:0000256" key="3">
    <source>
        <dbReference type="ARBA" id="ARBA00022692"/>
    </source>
</evidence>
<dbReference type="InterPro" id="IPR025857">
    <property type="entry name" value="MacB_PCD"/>
</dbReference>
<evidence type="ECO:0000256" key="6">
    <source>
        <dbReference type="ARBA" id="ARBA00038076"/>
    </source>
</evidence>
<evidence type="ECO:0000313" key="11">
    <source>
        <dbReference type="Proteomes" id="UP001169760"/>
    </source>
</evidence>
<accession>A0AAW7X1R1</accession>
<dbReference type="PANTHER" id="PTHR30572:SF4">
    <property type="entry name" value="ABC TRANSPORTER PERMEASE YTRF"/>
    <property type="match status" value="1"/>
</dbReference>
<evidence type="ECO:0000256" key="2">
    <source>
        <dbReference type="ARBA" id="ARBA00022475"/>
    </source>
</evidence>
<feature type="transmembrane region" description="Helical" evidence="7">
    <location>
        <begin position="25"/>
        <end position="45"/>
    </location>
</feature>
<dbReference type="InterPro" id="IPR050250">
    <property type="entry name" value="Macrolide_Exporter_MacB"/>
</dbReference>
<proteinExistence type="inferred from homology"/>
<keyword evidence="5 7" id="KW-0472">Membrane</keyword>
<dbReference type="Pfam" id="PF12704">
    <property type="entry name" value="MacB_PCD"/>
    <property type="match status" value="1"/>
</dbReference>
<comment type="subcellular location">
    <subcellularLocation>
        <location evidence="1">Cell membrane</location>
        <topology evidence="1">Multi-pass membrane protein</topology>
    </subcellularLocation>
</comment>
<dbReference type="InterPro" id="IPR003838">
    <property type="entry name" value="ABC3_permease_C"/>
</dbReference>
<dbReference type="Pfam" id="PF02687">
    <property type="entry name" value="FtsX"/>
    <property type="match status" value="1"/>
</dbReference>
<dbReference type="Proteomes" id="UP001169760">
    <property type="component" value="Unassembled WGS sequence"/>
</dbReference>
<dbReference type="AlphaFoldDB" id="A0AAW7X1R1"/>
<evidence type="ECO:0000259" key="8">
    <source>
        <dbReference type="Pfam" id="PF02687"/>
    </source>
</evidence>
<gene>
    <name evidence="10" type="ORF">Q4521_00330</name>
</gene>
<name>A0AAW7X1R1_9GAMM</name>
<dbReference type="EMBL" id="JAUOPB010000001">
    <property type="protein sequence ID" value="MDO6420908.1"/>
    <property type="molecule type" value="Genomic_DNA"/>
</dbReference>
<feature type="transmembrane region" description="Helical" evidence="7">
    <location>
        <begin position="285"/>
        <end position="308"/>
    </location>
</feature>
<keyword evidence="2" id="KW-1003">Cell membrane</keyword>
<evidence type="ECO:0000256" key="7">
    <source>
        <dbReference type="SAM" id="Phobius"/>
    </source>
</evidence>
<feature type="transmembrane region" description="Helical" evidence="7">
    <location>
        <begin position="381"/>
        <end position="401"/>
    </location>
</feature>
<dbReference type="PANTHER" id="PTHR30572">
    <property type="entry name" value="MEMBRANE COMPONENT OF TRANSPORTER-RELATED"/>
    <property type="match status" value="1"/>
</dbReference>
<comment type="caution">
    <text evidence="10">The sequence shown here is derived from an EMBL/GenBank/DDBJ whole genome shotgun (WGS) entry which is preliminary data.</text>
</comment>
<keyword evidence="3 7" id="KW-0812">Transmembrane</keyword>
<keyword evidence="4 7" id="KW-1133">Transmembrane helix</keyword>